<comment type="subunit">
    <text evidence="11 12">Homotetramer. Interacts with TNFAIP6 (via Link domain). Interacts with CCR1. Interacts with CXCR3. Interacts with THBD; this interaction enhances generation of activated protein C.</text>
</comment>
<evidence type="ECO:0000313" key="14">
    <source>
        <dbReference type="Ensembl" id="ENSSDAP00000015935.1"/>
    </source>
</evidence>
<dbReference type="FunFam" id="2.40.50.40:FF:000004">
    <property type="entry name" value="C-X-C motif chemokine"/>
    <property type="match status" value="1"/>
</dbReference>
<organism evidence="14 15">
    <name type="scientific">Spermophilus dauricus</name>
    <name type="common">Daurian ground squirrel</name>
    <dbReference type="NCBI Taxonomy" id="99837"/>
    <lineage>
        <taxon>Eukaryota</taxon>
        <taxon>Metazoa</taxon>
        <taxon>Chordata</taxon>
        <taxon>Craniata</taxon>
        <taxon>Vertebrata</taxon>
        <taxon>Euteleostomi</taxon>
        <taxon>Mammalia</taxon>
        <taxon>Eutheria</taxon>
        <taxon>Euarchontoglires</taxon>
        <taxon>Glires</taxon>
        <taxon>Rodentia</taxon>
        <taxon>Sciuromorpha</taxon>
        <taxon>Sciuridae</taxon>
        <taxon>Xerinae</taxon>
        <taxon>Marmotini</taxon>
        <taxon>Spermophilus</taxon>
    </lineage>
</organism>
<feature type="chain" id="PRO_5043085866" description="Platelet factor 4" evidence="12">
    <location>
        <begin position="36"/>
        <end position="108"/>
    </location>
</feature>
<evidence type="ECO:0000256" key="1">
    <source>
        <dbReference type="ARBA" id="ARBA00004613"/>
    </source>
</evidence>
<evidence type="ECO:0000256" key="9">
    <source>
        <dbReference type="ARBA" id="ARBA00040890"/>
    </source>
</evidence>
<reference evidence="14" key="1">
    <citation type="submission" date="2025-08" db="UniProtKB">
        <authorList>
            <consortium name="Ensembl"/>
        </authorList>
    </citation>
    <scope>IDENTIFICATION</scope>
</reference>
<dbReference type="InterPro" id="IPR039809">
    <property type="entry name" value="Chemokine_b/g/d"/>
</dbReference>
<protein>
    <recommendedName>
        <fullName evidence="9 12">Platelet factor 4</fullName>
        <shortName evidence="12">PF-4</shortName>
    </recommendedName>
    <alternativeName>
        <fullName evidence="10 12">C-X-C motif chemokine 4</fullName>
    </alternativeName>
</protein>
<dbReference type="InterPro" id="IPR033899">
    <property type="entry name" value="CXC_Chemokine_domain"/>
</dbReference>
<evidence type="ECO:0000256" key="8">
    <source>
        <dbReference type="ARBA" id="ARBA00023157"/>
    </source>
</evidence>
<evidence type="ECO:0000256" key="7">
    <source>
        <dbReference type="ARBA" id="ARBA00022674"/>
    </source>
</evidence>
<evidence type="ECO:0000259" key="13">
    <source>
        <dbReference type="SMART" id="SM00199"/>
    </source>
</evidence>
<dbReference type="GO" id="GO:0008201">
    <property type="term" value="F:heparin binding"/>
    <property type="evidence" value="ECO:0007669"/>
    <property type="project" value="UniProtKB-KW"/>
</dbReference>
<dbReference type="PRINTS" id="PR00437">
    <property type="entry name" value="SMALLCYTKCXC"/>
</dbReference>
<keyword evidence="7" id="KW-0358">Heparin-binding</keyword>
<evidence type="ECO:0000256" key="10">
    <source>
        <dbReference type="ARBA" id="ARBA00042425"/>
    </source>
</evidence>
<keyword evidence="15" id="KW-1185">Reference proteome</keyword>
<keyword evidence="4 12" id="KW-0202">Cytokine</keyword>
<evidence type="ECO:0000256" key="5">
    <source>
        <dbReference type="ARBA" id="ARBA00022525"/>
    </source>
</evidence>
<evidence type="ECO:0000256" key="6">
    <source>
        <dbReference type="ARBA" id="ARBA00022553"/>
    </source>
</evidence>
<dbReference type="Pfam" id="PF00048">
    <property type="entry name" value="IL8"/>
    <property type="match status" value="1"/>
</dbReference>
<dbReference type="InterPro" id="IPR001089">
    <property type="entry name" value="Chemokine_CXC"/>
</dbReference>
<evidence type="ECO:0000256" key="4">
    <source>
        <dbReference type="ARBA" id="ARBA00022514"/>
    </source>
</evidence>
<dbReference type="InterPro" id="IPR036048">
    <property type="entry name" value="Interleukin_8-like_sf"/>
</dbReference>
<dbReference type="GO" id="GO:0006952">
    <property type="term" value="P:defense response"/>
    <property type="evidence" value="ECO:0007669"/>
    <property type="project" value="InterPro"/>
</dbReference>
<dbReference type="SMART" id="SM00199">
    <property type="entry name" value="SCY"/>
    <property type="match status" value="1"/>
</dbReference>
<dbReference type="Proteomes" id="UP000694422">
    <property type="component" value="Unplaced"/>
</dbReference>
<dbReference type="GO" id="GO:0008009">
    <property type="term" value="F:chemokine activity"/>
    <property type="evidence" value="ECO:0007669"/>
    <property type="project" value="InterPro"/>
</dbReference>
<dbReference type="Ensembl" id="ENSSDAT00000018098.1">
    <property type="protein sequence ID" value="ENSSDAP00000015935.1"/>
    <property type="gene ID" value="ENSSDAG00000014367.1"/>
</dbReference>
<evidence type="ECO:0000256" key="11">
    <source>
        <dbReference type="ARBA" id="ARBA00046854"/>
    </source>
</evidence>
<name>A0A8C9PZ17_SPEDA</name>
<keyword evidence="8 12" id="KW-1015">Disulfide bond</keyword>
<dbReference type="GO" id="GO:0006955">
    <property type="term" value="P:immune response"/>
    <property type="evidence" value="ECO:0007669"/>
    <property type="project" value="InterPro"/>
</dbReference>
<keyword evidence="3 12" id="KW-0145">Chemotaxis</keyword>
<feature type="domain" description="Chemokine interleukin-8-like" evidence="13">
    <location>
        <begin position="43"/>
        <end position="103"/>
    </location>
</feature>
<comment type="similarity">
    <text evidence="2 12">Belongs to the intercrine alpha (chemokine CxC) family.</text>
</comment>
<dbReference type="AlphaFoldDB" id="A0A8C9PZ17"/>
<evidence type="ECO:0000256" key="3">
    <source>
        <dbReference type="ARBA" id="ARBA00022500"/>
    </source>
</evidence>
<dbReference type="InterPro" id="IPR001811">
    <property type="entry name" value="Chemokine_IL8-like_dom"/>
</dbReference>
<dbReference type="CDD" id="cd00273">
    <property type="entry name" value="Chemokine_CXC"/>
    <property type="match status" value="1"/>
</dbReference>
<keyword evidence="12" id="KW-0732">Signal</keyword>
<dbReference type="Gene3D" id="2.40.50.40">
    <property type="match status" value="1"/>
</dbReference>
<keyword evidence="6" id="KW-0597">Phosphoprotein</keyword>
<accession>A0A8C9PZ17</accession>
<dbReference type="PRINTS" id="PR00436">
    <property type="entry name" value="INTERLEUKIN8"/>
</dbReference>
<comment type="subcellular location">
    <subcellularLocation>
        <location evidence="1 12">Secreted</location>
    </subcellularLocation>
</comment>
<proteinExistence type="inferred from homology"/>
<dbReference type="GO" id="GO:0005615">
    <property type="term" value="C:extracellular space"/>
    <property type="evidence" value="ECO:0007669"/>
    <property type="project" value="UniProtKB-KW"/>
</dbReference>
<evidence type="ECO:0000256" key="2">
    <source>
        <dbReference type="ARBA" id="ARBA00010665"/>
    </source>
</evidence>
<reference evidence="14" key="2">
    <citation type="submission" date="2025-09" db="UniProtKB">
        <authorList>
            <consortium name="Ensembl"/>
        </authorList>
    </citation>
    <scope>IDENTIFICATION</scope>
</reference>
<keyword evidence="5 12" id="KW-0964">Secreted</keyword>
<evidence type="ECO:0000256" key="12">
    <source>
        <dbReference type="RuleBase" id="RU364007"/>
    </source>
</evidence>
<dbReference type="SUPFAM" id="SSF54117">
    <property type="entry name" value="Interleukin 8-like chemokines"/>
    <property type="match status" value="1"/>
</dbReference>
<dbReference type="PANTHER" id="PTHR12015">
    <property type="entry name" value="SMALL INDUCIBLE CYTOKINE A"/>
    <property type="match status" value="1"/>
</dbReference>
<evidence type="ECO:0000313" key="15">
    <source>
        <dbReference type="Proteomes" id="UP000694422"/>
    </source>
</evidence>
<feature type="signal peptide" evidence="12">
    <location>
        <begin position="1"/>
        <end position="35"/>
    </location>
</feature>
<sequence length="108" mass="11581">MGLILRSCSLCPQLNSGLLLLGLLLLSAVVTVARGEDPSDHGDLQCVCLKTMSKVNAKHITNLEVIKAGPHCANTQIIATLKNGSKICLEGEVSFFKGLRRHLESQQA</sequence>
<dbReference type="PANTHER" id="PTHR12015:SF211">
    <property type="entry name" value="PLATELET FACTOR 4"/>
    <property type="match status" value="1"/>
</dbReference>